<feature type="region of interest" description="Disordered" evidence="1">
    <location>
        <begin position="141"/>
        <end position="186"/>
    </location>
</feature>
<dbReference type="Proteomes" id="UP000192758">
    <property type="component" value="Unassembled WGS sequence"/>
</dbReference>
<evidence type="ECO:0000313" key="2">
    <source>
        <dbReference type="EMBL" id="OQS55151.1"/>
    </source>
</evidence>
<dbReference type="AlphaFoldDB" id="A0A1W0E7E6"/>
<dbReference type="VEuPathDB" id="MicrosporidiaDB:EHP00_262"/>
<gene>
    <name evidence="2" type="ORF">EHP00_262</name>
</gene>
<dbReference type="EMBL" id="MNPJ01000014">
    <property type="protein sequence ID" value="OQS55151.1"/>
    <property type="molecule type" value="Genomic_DNA"/>
</dbReference>
<evidence type="ECO:0000313" key="3">
    <source>
        <dbReference type="Proteomes" id="UP000192758"/>
    </source>
</evidence>
<feature type="compositionally biased region" description="Basic and acidic residues" evidence="1">
    <location>
        <begin position="149"/>
        <end position="160"/>
    </location>
</feature>
<keyword evidence="3" id="KW-1185">Reference proteome</keyword>
<accession>A0A1W0E7E6</accession>
<organism evidence="2 3">
    <name type="scientific">Ecytonucleospora hepatopenaei</name>
    <dbReference type="NCBI Taxonomy" id="646526"/>
    <lineage>
        <taxon>Eukaryota</taxon>
        <taxon>Fungi</taxon>
        <taxon>Fungi incertae sedis</taxon>
        <taxon>Microsporidia</taxon>
        <taxon>Enterocytozoonidae</taxon>
        <taxon>Ecytonucleospora</taxon>
    </lineage>
</organism>
<reference evidence="2 3" key="1">
    <citation type="journal article" date="2017" name="Environ. Microbiol.">
        <title>Decay of the glycolytic pathway and adaptation to intranuclear parasitism within Enterocytozoonidae microsporidia.</title>
        <authorList>
            <person name="Wiredu Boakye D."/>
            <person name="Jaroenlak P."/>
            <person name="Prachumwat A."/>
            <person name="Williams T.A."/>
            <person name="Bateman K.S."/>
            <person name="Itsathitphaisarn O."/>
            <person name="Sritunyalucksana K."/>
            <person name="Paszkiewicz K.H."/>
            <person name="Moore K.A."/>
            <person name="Stentiford G.D."/>
            <person name="Williams B.A."/>
        </authorList>
    </citation>
    <scope>NUCLEOTIDE SEQUENCE [LARGE SCALE GENOMIC DNA]</scope>
    <source>
        <strain evidence="2 3">TH1</strain>
    </source>
</reference>
<name>A0A1W0E7E6_9MICR</name>
<sequence>MIKTFKIDQKIYSYLEMFFDILFVFASNTLFDEEEIRKIEETSMASSGLYSADKYKLYERRETKCFNTPNDSETSDMDIEGTSLEVNPPQTPTKIITPSESETSERSSIGKKRRHTDSVLDKASTSKFFDFSTDAFLSNEVNRSMSLDETGKNQPKEEPQMKQMKLTLDTERFMKNSEKRKKKNNK</sequence>
<evidence type="ECO:0000256" key="1">
    <source>
        <dbReference type="SAM" id="MobiDB-lite"/>
    </source>
</evidence>
<comment type="caution">
    <text evidence="2">The sequence shown here is derived from an EMBL/GenBank/DDBJ whole genome shotgun (WGS) entry which is preliminary data.</text>
</comment>
<feature type="compositionally biased region" description="Basic and acidic residues" evidence="1">
    <location>
        <begin position="168"/>
        <end position="177"/>
    </location>
</feature>
<protein>
    <submittedName>
        <fullName evidence="2">Uncharacterized protein</fullName>
    </submittedName>
</protein>
<feature type="region of interest" description="Disordered" evidence="1">
    <location>
        <begin position="66"/>
        <end position="118"/>
    </location>
</feature>
<proteinExistence type="predicted"/>